<comment type="caution">
    <text evidence="2">The sequence shown here is derived from an EMBL/GenBank/DDBJ whole genome shotgun (WGS) entry which is preliminary data.</text>
</comment>
<dbReference type="InterPro" id="IPR009872">
    <property type="entry name" value="DUF1427"/>
</dbReference>
<dbReference type="Pfam" id="PF07235">
    <property type="entry name" value="DUF1427"/>
    <property type="match status" value="1"/>
</dbReference>
<evidence type="ECO:0000313" key="3">
    <source>
        <dbReference type="Proteomes" id="UP000295804"/>
    </source>
</evidence>
<dbReference type="InterPro" id="IPR020017">
    <property type="entry name" value="XapX_domain"/>
</dbReference>
<keyword evidence="1" id="KW-1133">Transmembrane helix</keyword>
<name>A0A4R7VMG1_9PSED</name>
<protein>
    <submittedName>
        <fullName evidence="2">XapX domain-containing protein</fullName>
    </submittedName>
</protein>
<gene>
    <name evidence="2" type="ORF">EDF87_10334</name>
</gene>
<reference evidence="2 3" key="1">
    <citation type="submission" date="2019-03" db="EMBL/GenBank/DDBJ databases">
        <title>Genomic analyses of the natural microbiome of Caenorhabditis elegans.</title>
        <authorList>
            <person name="Samuel B."/>
        </authorList>
    </citation>
    <scope>NUCLEOTIDE SEQUENCE [LARGE SCALE GENOMIC DNA]</scope>
    <source>
        <strain evidence="2 3">BIGb0525</strain>
    </source>
</reference>
<accession>A0A4R7VMG1</accession>
<dbReference type="AlphaFoldDB" id="A0A4R7VMG1"/>
<proteinExistence type="predicted"/>
<keyword evidence="1" id="KW-0812">Transmembrane</keyword>
<dbReference type="NCBIfam" id="TIGR03510">
    <property type="entry name" value="XapX"/>
    <property type="match status" value="1"/>
</dbReference>
<dbReference type="Proteomes" id="UP000295804">
    <property type="component" value="Unassembled WGS sequence"/>
</dbReference>
<evidence type="ECO:0000313" key="2">
    <source>
        <dbReference type="EMBL" id="TDV50407.1"/>
    </source>
</evidence>
<dbReference type="EMBL" id="SOCQ01000003">
    <property type="protein sequence ID" value="TDV50407.1"/>
    <property type="molecule type" value="Genomic_DNA"/>
</dbReference>
<feature type="transmembrane region" description="Helical" evidence="1">
    <location>
        <begin position="65"/>
        <end position="84"/>
    </location>
</feature>
<sequence>MPAIAVCQPMRMSDVQASSLASQLPQGFVVTVVGLSEIQKSLADAIPAGSLNFAHSFPRAELLPMNYLISLAIGLGVGLLYGALDFRSPAPPAIALVGLLGMLAGEQLWPMGRQLVSGWLS</sequence>
<keyword evidence="1" id="KW-0472">Membrane</keyword>
<evidence type="ECO:0000256" key="1">
    <source>
        <dbReference type="SAM" id="Phobius"/>
    </source>
</evidence>
<organism evidence="2 3">
    <name type="scientific">Pseudomonas helmanticensis</name>
    <dbReference type="NCBI Taxonomy" id="1471381"/>
    <lineage>
        <taxon>Bacteria</taxon>
        <taxon>Pseudomonadati</taxon>
        <taxon>Pseudomonadota</taxon>
        <taxon>Gammaproteobacteria</taxon>
        <taxon>Pseudomonadales</taxon>
        <taxon>Pseudomonadaceae</taxon>
        <taxon>Pseudomonas</taxon>
    </lineage>
</organism>